<evidence type="ECO:0000313" key="4">
    <source>
        <dbReference type="EMBL" id="SDF66453.1"/>
    </source>
</evidence>
<dbReference type="EMBL" id="FNBW01000005">
    <property type="protein sequence ID" value="SDF66453.1"/>
    <property type="molecule type" value="Genomic_DNA"/>
</dbReference>
<dbReference type="PRINTS" id="PR00455">
    <property type="entry name" value="HTHTETR"/>
</dbReference>
<comment type="caution">
    <text evidence="4">The sequence shown here is derived from an EMBL/GenBank/DDBJ whole genome shotgun (WGS) entry which is preliminary data.</text>
</comment>
<protein>
    <submittedName>
        <fullName evidence="4">Transcriptional regulator, TetR family</fullName>
    </submittedName>
</protein>
<reference evidence="4 5" key="1">
    <citation type="submission" date="2016-10" db="EMBL/GenBank/DDBJ databases">
        <authorList>
            <person name="Varghese N."/>
            <person name="Submissions S."/>
        </authorList>
    </citation>
    <scope>NUCLEOTIDE SEQUENCE [LARGE SCALE GENOMIC DNA]</scope>
    <source>
        <strain evidence="4 5">DSM 18839</strain>
    </source>
</reference>
<feature type="domain" description="HTH tetR-type" evidence="3">
    <location>
        <begin position="15"/>
        <end position="75"/>
    </location>
</feature>
<evidence type="ECO:0000259" key="3">
    <source>
        <dbReference type="PROSITE" id="PS50977"/>
    </source>
</evidence>
<dbReference type="Pfam" id="PF14246">
    <property type="entry name" value="TetR_C_7"/>
    <property type="match status" value="1"/>
</dbReference>
<dbReference type="PROSITE" id="PS50977">
    <property type="entry name" value="HTH_TETR_2"/>
    <property type="match status" value="1"/>
</dbReference>
<dbReference type="InterPro" id="IPR039536">
    <property type="entry name" value="TetR_C_Proteobacteria"/>
</dbReference>
<gene>
    <name evidence="4" type="ORF">SAMN05660686_01975</name>
</gene>
<dbReference type="Gene3D" id="1.10.357.10">
    <property type="entry name" value="Tetracycline Repressor, domain 2"/>
    <property type="match status" value="1"/>
</dbReference>
<sequence>MSCSKEDGKKPTRGEIRRRALVDAAWSLVKESGIEAITLDEIIARAGGSRATIYSAFGDKNGLIKAAVGENCSAFAEQMMEMLDDCEEPAVSLTRLASNLVGHIWTPEATRIFGSFLTEGDRFPQVIDAFLQNGPDRLHRRLARYLAESPARSEAPVEDPEAAAKLFLDTLHGDWLIGSLGGRPPRDPDTPETRRWIRYVVARTLNLPIDAVPLTAPG</sequence>
<dbReference type="InterPro" id="IPR036271">
    <property type="entry name" value="Tet_transcr_reg_TetR-rel_C_sf"/>
</dbReference>
<dbReference type="PANTHER" id="PTHR30055">
    <property type="entry name" value="HTH-TYPE TRANSCRIPTIONAL REGULATOR RUTR"/>
    <property type="match status" value="1"/>
</dbReference>
<keyword evidence="1 2" id="KW-0238">DNA-binding</keyword>
<dbReference type="AlphaFoldDB" id="A0A8G2BHB7"/>
<dbReference type="Proteomes" id="UP000198615">
    <property type="component" value="Unassembled WGS sequence"/>
</dbReference>
<evidence type="ECO:0000256" key="1">
    <source>
        <dbReference type="ARBA" id="ARBA00023125"/>
    </source>
</evidence>
<dbReference type="PANTHER" id="PTHR30055:SF146">
    <property type="entry name" value="HTH-TYPE TRANSCRIPTIONAL DUAL REGULATOR CECR"/>
    <property type="match status" value="1"/>
</dbReference>
<proteinExistence type="predicted"/>
<evidence type="ECO:0000313" key="5">
    <source>
        <dbReference type="Proteomes" id="UP000198615"/>
    </source>
</evidence>
<feature type="DNA-binding region" description="H-T-H motif" evidence="2">
    <location>
        <begin position="38"/>
        <end position="57"/>
    </location>
</feature>
<evidence type="ECO:0000256" key="2">
    <source>
        <dbReference type="PROSITE-ProRule" id="PRU00335"/>
    </source>
</evidence>
<dbReference type="GO" id="GO:0000976">
    <property type="term" value="F:transcription cis-regulatory region binding"/>
    <property type="evidence" value="ECO:0007669"/>
    <property type="project" value="TreeGrafter"/>
</dbReference>
<dbReference type="RefSeq" id="WP_175474172.1">
    <property type="nucleotide sequence ID" value="NZ_FNBW01000005.1"/>
</dbReference>
<name>A0A8G2BHB7_9PROT</name>
<dbReference type="InterPro" id="IPR050109">
    <property type="entry name" value="HTH-type_TetR-like_transc_reg"/>
</dbReference>
<dbReference type="SUPFAM" id="SSF48498">
    <property type="entry name" value="Tetracyclin repressor-like, C-terminal domain"/>
    <property type="match status" value="1"/>
</dbReference>
<keyword evidence="5" id="KW-1185">Reference proteome</keyword>
<dbReference type="InterPro" id="IPR009057">
    <property type="entry name" value="Homeodomain-like_sf"/>
</dbReference>
<dbReference type="Pfam" id="PF00440">
    <property type="entry name" value="TetR_N"/>
    <property type="match status" value="1"/>
</dbReference>
<accession>A0A8G2BHB7</accession>
<dbReference type="InterPro" id="IPR001647">
    <property type="entry name" value="HTH_TetR"/>
</dbReference>
<dbReference type="SUPFAM" id="SSF46689">
    <property type="entry name" value="Homeodomain-like"/>
    <property type="match status" value="1"/>
</dbReference>
<dbReference type="GO" id="GO:0003700">
    <property type="term" value="F:DNA-binding transcription factor activity"/>
    <property type="evidence" value="ECO:0007669"/>
    <property type="project" value="TreeGrafter"/>
</dbReference>
<organism evidence="4 5">
    <name type="scientific">Thalassobaculum litoreum DSM 18839</name>
    <dbReference type="NCBI Taxonomy" id="1123362"/>
    <lineage>
        <taxon>Bacteria</taxon>
        <taxon>Pseudomonadati</taxon>
        <taxon>Pseudomonadota</taxon>
        <taxon>Alphaproteobacteria</taxon>
        <taxon>Rhodospirillales</taxon>
        <taxon>Thalassobaculaceae</taxon>
        <taxon>Thalassobaculum</taxon>
    </lineage>
</organism>